<accession>A0A1F4ULR9</accession>
<dbReference type="EMBL" id="MEUV01000018">
    <property type="protein sequence ID" value="OGC45915.1"/>
    <property type="molecule type" value="Genomic_DNA"/>
</dbReference>
<evidence type="ECO:0000313" key="2">
    <source>
        <dbReference type="Proteomes" id="UP000178615"/>
    </source>
</evidence>
<proteinExistence type="predicted"/>
<gene>
    <name evidence="1" type="ORF">A2V49_03945</name>
</gene>
<dbReference type="AlphaFoldDB" id="A0A1F4ULR9"/>
<sequence>MLPISIETQYVIYRTSPRGKKYHIKVAFDPSSNNWIAIPCTPGQGQQPVEENYFVSLCKDSNPELAKVVTETLNHYGEYTYRTRKRRRRAVLKKE</sequence>
<protein>
    <submittedName>
        <fullName evidence="1">Uncharacterized protein</fullName>
    </submittedName>
</protein>
<evidence type="ECO:0000313" key="1">
    <source>
        <dbReference type="EMBL" id="OGC45915.1"/>
    </source>
</evidence>
<name>A0A1F4ULR9_UNCKA</name>
<reference evidence="1 2" key="1">
    <citation type="journal article" date="2016" name="Nat. Commun.">
        <title>Thousands of microbial genomes shed light on interconnected biogeochemical processes in an aquifer system.</title>
        <authorList>
            <person name="Anantharaman K."/>
            <person name="Brown C.T."/>
            <person name="Hug L.A."/>
            <person name="Sharon I."/>
            <person name="Castelle C.J."/>
            <person name="Probst A.J."/>
            <person name="Thomas B.C."/>
            <person name="Singh A."/>
            <person name="Wilkins M.J."/>
            <person name="Karaoz U."/>
            <person name="Brodie E.L."/>
            <person name="Williams K.H."/>
            <person name="Hubbard S.S."/>
            <person name="Banfield J.F."/>
        </authorList>
    </citation>
    <scope>NUCLEOTIDE SEQUENCE [LARGE SCALE GENOMIC DNA]</scope>
</reference>
<dbReference type="Proteomes" id="UP000178615">
    <property type="component" value="Unassembled WGS sequence"/>
</dbReference>
<comment type="caution">
    <text evidence="1">The sequence shown here is derived from an EMBL/GenBank/DDBJ whole genome shotgun (WGS) entry which is preliminary data.</text>
</comment>
<organism evidence="1 2">
    <name type="scientific">candidate division WWE3 bacterium RBG_19FT_COMBO_34_6</name>
    <dbReference type="NCBI Taxonomy" id="1802612"/>
    <lineage>
        <taxon>Bacteria</taxon>
        <taxon>Katanobacteria</taxon>
    </lineage>
</organism>